<keyword evidence="2" id="KW-1185">Reference proteome</keyword>
<name>A0ACD5ZQF0_AVESA</name>
<proteinExistence type="predicted"/>
<protein>
    <submittedName>
        <fullName evidence="1">Uncharacterized protein</fullName>
    </submittedName>
</protein>
<evidence type="ECO:0000313" key="2">
    <source>
        <dbReference type="Proteomes" id="UP001732700"/>
    </source>
</evidence>
<dbReference type="Proteomes" id="UP001732700">
    <property type="component" value="Chromosome 7A"/>
</dbReference>
<reference evidence="1" key="1">
    <citation type="submission" date="2021-05" db="EMBL/GenBank/DDBJ databases">
        <authorList>
            <person name="Scholz U."/>
            <person name="Mascher M."/>
            <person name="Fiebig A."/>
        </authorList>
    </citation>
    <scope>NUCLEOTIDE SEQUENCE [LARGE SCALE GENOMIC DNA]</scope>
</reference>
<accession>A0ACD5ZQF0</accession>
<dbReference type="EnsemblPlants" id="AVESA.00010b.r2.7AG1209070.1">
    <property type="protein sequence ID" value="AVESA.00010b.r2.7AG1209070.1.CDS"/>
    <property type="gene ID" value="AVESA.00010b.r2.7AG1209070"/>
</dbReference>
<reference evidence="1" key="2">
    <citation type="submission" date="2025-09" db="UniProtKB">
        <authorList>
            <consortium name="EnsemblPlants"/>
        </authorList>
    </citation>
    <scope>IDENTIFICATION</scope>
</reference>
<evidence type="ECO:0000313" key="1">
    <source>
        <dbReference type="EnsemblPlants" id="AVESA.00010b.r2.7AG1209070.1.CDS"/>
    </source>
</evidence>
<organism evidence="1 2">
    <name type="scientific">Avena sativa</name>
    <name type="common">Oat</name>
    <dbReference type="NCBI Taxonomy" id="4498"/>
    <lineage>
        <taxon>Eukaryota</taxon>
        <taxon>Viridiplantae</taxon>
        <taxon>Streptophyta</taxon>
        <taxon>Embryophyta</taxon>
        <taxon>Tracheophyta</taxon>
        <taxon>Spermatophyta</taxon>
        <taxon>Magnoliopsida</taxon>
        <taxon>Liliopsida</taxon>
        <taxon>Poales</taxon>
        <taxon>Poaceae</taxon>
        <taxon>BOP clade</taxon>
        <taxon>Pooideae</taxon>
        <taxon>Poodae</taxon>
        <taxon>Poeae</taxon>
        <taxon>Poeae Chloroplast Group 1 (Aveneae type)</taxon>
        <taxon>Aveninae</taxon>
        <taxon>Avena</taxon>
    </lineage>
</organism>
<sequence length="296" mass="33051">MPQSRVGTGKGSLETAACEIDRLPEELLAAVISLTSPPDACRAAAVSRTFRPAADSDAVWSCFLPRDLPQFAEGELPGTPPSKKALFRRLSDQPALLPCKLVSMQLDRATGAKCYTLSARSLHIAWGDTPQYWEWIDLGVVDEVKRFSEAAKLRGVWWLDIRGKINRMMLSENLTYAAYMVFKLADDGFNLLHSPFQDATVSVAGSDSTQQVCLQSYMEVGDDGVPQKHILSPHIRVPLTDDIVLPRKRADGWMEVELGEFYNEEGYDDEVSVSLMETHTWKYGLVVWGIEIRVKK</sequence>